<dbReference type="EMBL" id="BPLR01016607">
    <property type="protein sequence ID" value="GIY85040.1"/>
    <property type="molecule type" value="Genomic_DNA"/>
</dbReference>
<sequence>MSEPGFRTDPVFIANINLPGFRVFQGCRLSANRVYYKFLEHPLPLAVGDSGKRAGCRLSANRVYYKFLEHRLPLAVGDFGKTSGTRKRAHSIKINDQFDGHGRG</sequence>
<dbReference type="Proteomes" id="UP001054945">
    <property type="component" value="Unassembled WGS sequence"/>
</dbReference>
<proteinExistence type="predicted"/>
<evidence type="ECO:0000313" key="1">
    <source>
        <dbReference type="EMBL" id="GIY85040.1"/>
    </source>
</evidence>
<protein>
    <submittedName>
        <fullName evidence="1">Uncharacterized protein</fullName>
    </submittedName>
</protein>
<reference evidence="1 2" key="1">
    <citation type="submission" date="2021-06" db="EMBL/GenBank/DDBJ databases">
        <title>Caerostris extrusa draft genome.</title>
        <authorList>
            <person name="Kono N."/>
            <person name="Arakawa K."/>
        </authorList>
    </citation>
    <scope>NUCLEOTIDE SEQUENCE [LARGE SCALE GENOMIC DNA]</scope>
</reference>
<dbReference type="AlphaFoldDB" id="A0AAV4WSX5"/>
<organism evidence="1 2">
    <name type="scientific">Caerostris extrusa</name>
    <name type="common">Bark spider</name>
    <name type="synonym">Caerostris bankana</name>
    <dbReference type="NCBI Taxonomy" id="172846"/>
    <lineage>
        <taxon>Eukaryota</taxon>
        <taxon>Metazoa</taxon>
        <taxon>Ecdysozoa</taxon>
        <taxon>Arthropoda</taxon>
        <taxon>Chelicerata</taxon>
        <taxon>Arachnida</taxon>
        <taxon>Araneae</taxon>
        <taxon>Araneomorphae</taxon>
        <taxon>Entelegynae</taxon>
        <taxon>Araneoidea</taxon>
        <taxon>Araneidae</taxon>
        <taxon>Caerostris</taxon>
    </lineage>
</organism>
<accession>A0AAV4WSX5</accession>
<gene>
    <name evidence="1" type="ORF">CEXT_495201</name>
</gene>
<keyword evidence="2" id="KW-1185">Reference proteome</keyword>
<name>A0AAV4WSX5_CAEEX</name>
<comment type="caution">
    <text evidence="1">The sequence shown here is derived from an EMBL/GenBank/DDBJ whole genome shotgun (WGS) entry which is preliminary data.</text>
</comment>
<evidence type="ECO:0000313" key="2">
    <source>
        <dbReference type="Proteomes" id="UP001054945"/>
    </source>
</evidence>